<protein>
    <submittedName>
        <fullName evidence="1">Uncharacterized protein</fullName>
    </submittedName>
</protein>
<evidence type="ECO:0000313" key="1">
    <source>
        <dbReference type="EMBL" id="MDD1947609.1"/>
    </source>
</evidence>
<proteinExistence type="predicted"/>
<reference evidence="1" key="1">
    <citation type="submission" date="2022-07" db="EMBL/GenBank/DDBJ databases">
        <title>Draft genome of Pseudomonas carnis strain LP isolated from cheese.</title>
        <authorList>
            <person name="Wolfe B.E."/>
        </authorList>
    </citation>
    <scope>NUCLEOTIDE SEQUENCE</scope>
    <source>
        <strain evidence="1">LP</strain>
    </source>
</reference>
<gene>
    <name evidence="1" type="ORF">NMG11_27690</name>
</gene>
<accession>A0ABT5RNP0</accession>
<name>A0ABT5RNP0_9PSED</name>
<evidence type="ECO:0000313" key="2">
    <source>
        <dbReference type="Proteomes" id="UP001150614"/>
    </source>
</evidence>
<dbReference type="Proteomes" id="UP001150614">
    <property type="component" value="Unassembled WGS sequence"/>
</dbReference>
<keyword evidence="2" id="KW-1185">Reference proteome</keyword>
<comment type="caution">
    <text evidence="1">The sequence shown here is derived from an EMBL/GenBank/DDBJ whole genome shotgun (WGS) entry which is preliminary data.</text>
</comment>
<organism evidence="1 2">
    <name type="scientific">Pseudomonas carnis</name>
    <dbReference type="NCBI Taxonomy" id="2487355"/>
    <lineage>
        <taxon>Bacteria</taxon>
        <taxon>Pseudomonadati</taxon>
        <taxon>Pseudomonadota</taxon>
        <taxon>Gammaproteobacteria</taxon>
        <taxon>Pseudomonadales</taxon>
        <taxon>Pseudomonadaceae</taxon>
        <taxon>Pseudomonas</taxon>
    </lineage>
</organism>
<dbReference type="RefSeq" id="WP_236202482.1">
    <property type="nucleotide sequence ID" value="NZ_BQHG01000066.1"/>
</dbReference>
<sequence>MTQTFEQGWAARSFGEQFPGMDAKDAERLDRLNHAITDLYMADMLTDSQIKAIREKKMPKAVSKAVARMKASATSACR</sequence>
<dbReference type="EMBL" id="JANCLL010000049">
    <property type="protein sequence ID" value="MDD1947609.1"/>
    <property type="molecule type" value="Genomic_DNA"/>
</dbReference>